<accession>A0AAV9Q9V2</accession>
<dbReference type="Proteomes" id="UP001345827">
    <property type="component" value="Unassembled WGS sequence"/>
</dbReference>
<name>A0AAV9Q9V2_9PEZI</name>
<reference evidence="3 4" key="1">
    <citation type="submission" date="2023-06" db="EMBL/GenBank/DDBJ databases">
        <title>Black Yeasts Isolated from many extreme environments.</title>
        <authorList>
            <person name="Coleine C."/>
            <person name="Stajich J.E."/>
            <person name="Selbmann L."/>
        </authorList>
    </citation>
    <scope>NUCLEOTIDE SEQUENCE [LARGE SCALE GENOMIC DNA]</scope>
    <source>
        <strain evidence="3 4">CCFEE 5887</strain>
    </source>
</reference>
<keyword evidence="1" id="KW-0732">Signal</keyword>
<organism evidence="3 4">
    <name type="scientific">Vermiconidia calcicola</name>
    <dbReference type="NCBI Taxonomy" id="1690605"/>
    <lineage>
        <taxon>Eukaryota</taxon>
        <taxon>Fungi</taxon>
        <taxon>Dikarya</taxon>
        <taxon>Ascomycota</taxon>
        <taxon>Pezizomycotina</taxon>
        <taxon>Dothideomycetes</taxon>
        <taxon>Dothideomycetidae</taxon>
        <taxon>Mycosphaerellales</taxon>
        <taxon>Extremaceae</taxon>
        <taxon>Vermiconidia</taxon>
    </lineage>
</organism>
<dbReference type="SUPFAM" id="SSF53474">
    <property type="entry name" value="alpha/beta-Hydrolases"/>
    <property type="match status" value="1"/>
</dbReference>
<evidence type="ECO:0000313" key="3">
    <source>
        <dbReference type="EMBL" id="KAK5538451.1"/>
    </source>
</evidence>
<gene>
    <name evidence="3" type="ORF">LTR25_003993</name>
</gene>
<evidence type="ECO:0000259" key="2">
    <source>
        <dbReference type="Pfam" id="PF12697"/>
    </source>
</evidence>
<feature type="chain" id="PRO_5043586541" description="AB hydrolase-1 domain-containing protein" evidence="1">
    <location>
        <begin position="20"/>
        <end position="379"/>
    </location>
</feature>
<dbReference type="AlphaFoldDB" id="A0AAV9Q9V2"/>
<evidence type="ECO:0000256" key="1">
    <source>
        <dbReference type="SAM" id="SignalP"/>
    </source>
</evidence>
<dbReference type="InterPro" id="IPR000073">
    <property type="entry name" value="AB_hydrolase_1"/>
</dbReference>
<proteinExistence type="predicted"/>
<sequence>MRSSTFVTALATAFGLASARKCQNITVSVQASARNGVFNVTIPQNNIEVTNFIINGIEQGVNASAEVLTGYATVSGTYDLAATYCAPDQGDGKTLQILTHGIGFDRSYWDLSFNNYNYSYTETAVDQYNFSTLSWDRLGIGMSQHGDPLSVIQAPLEQAALQALTNLAWSGSVPGVSAKFDKIVHVGHSFGSELSYGLARDMPSLSSGLVLTGFSTNGTFLPYFELGGNFVSVTTVPALASEYVAGYLAAGDPSAVQTNFFAPGVFDPAILTLAYQTGQPVTLGELLSIGGEAGGVADKFTGPVLVVTGERDLPYCGGNCLATGIPSVPSIPAAAQMSFPATSKFKAFIVPGAGHGLNLEYSKDTTYQYISQFLVGNGF</sequence>
<dbReference type="InterPro" id="IPR029058">
    <property type="entry name" value="AB_hydrolase_fold"/>
</dbReference>
<evidence type="ECO:0000313" key="4">
    <source>
        <dbReference type="Proteomes" id="UP001345827"/>
    </source>
</evidence>
<dbReference type="Pfam" id="PF12697">
    <property type="entry name" value="Abhydrolase_6"/>
    <property type="match status" value="1"/>
</dbReference>
<feature type="signal peptide" evidence="1">
    <location>
        <begin position="1"/>
        <end position="19"/>
    </location>
</feature>
<feature type="domain" description="AB hydrolase-1" evidence="2">
    <location>
        <begin position="97"/>
        <end position="361"/>
    </location>
</feature>
<protein>
    <recommendedName>
        <fullName evidence="2">AB hydrolase-1 domain-containing protein</fullName>
    </recommendedName>
</protein>
<keyword evidence="4" id="KW-1185">Reference proteome</keyword>
<dbReference type="Gene3D" id="3.40.50.1820">
    <property type="entry name" value="alpha/beta hydrolase"/>
    <property type="match status" value="1"/>
</dbReference>
<comment type="caution">
    <text evidence="3">The sequence shown here is derived from an EMBL/GenBank/DDBJ whole genome shotgun (WGS) entry which is preliminary data.</text>
</comment>
<dbReference type="EMBL" id="JAXLQG010000006">
    <property type="protein sequence ID" value="KAK5538451.1"/>
    <property type="molecule type" value="Genomic_DNA"/>
</dbReference>